<organism evidence="1">
    <name type="scientific">termite gut metagenome</name>
    <dbReference type="NCBI Taxonomy" id="433724"/>
    <lineage>
        <taxon>unclassified sequences</taxon>
        <taxon>metagenomes</taxon>
        <taxon>organismal metagenomes</taxon>
    </lineage>
</organism>
<dbReference type="EMBL" id="SNRY01007438">
    <property type="protein sequence ID" value="KAA6310418.1"/>
    <property type="molecule type" value="Genomic_DNA"/>
</dbReference>
<comment type="caution">
    <text evidence="1">The sequence shown here is derived from an EMBL/GenBank/DDBJ whole genome shotgun (WGS) entry which is preliminary data.</text>
</comment>
<evidence type="ECO:0000313" key="1">
    <source>
        <dbReference type="EMBL" id="KAA6310418.1"/>
    </source>
</evidence>
<sequence>AALSELSQVDQIAAKAINAKVLCYRASPYYNGN</sequence>
<accession>A0A5J4PNG8</accession>
<feature type="non-terminal residue" evidence="1">
    <location>
        <position position="1"/>
    </location>
</feature>
<proteinExistence type="predicted"/>
<protein>
    <submittedName>
        <fullName evidence="1">Uncharacterized protein</fullName>
    </submittedName>
</protein>
<dbReference type="AlphaFoldDB" id="A0A5J4PNG8"/>
<reference evidence="1" key="1">
    <citation type="submission" date="2019-03" db="EMBL/GenBank/DDBJ databases">
        <title>Single cell metagenomics reveals metabolic interactions within the superorganism composed of flagellate Streblomastix strix and complex community of Bacteroidetes bacteria on its surface.</title>
        <authorList>
            <person name="Treitli S.C."/>
            <person name="Kolisko M."/>
            <person name="Husnik F."/>
            <person name="Keeling P."/>
            <person name="Hampl V."/>
        </authorList>
    </citation>
    <scope>NUCLEOTIDE SEQUENCE</scope>
    <source>
        <strain evidence="1">STM</strain>
    </source>
</reference>
<gene>
    <name evidence="1" type="ORF">EZS27_038274</name>
</gene>
<name>A0A5J4PNG8_9ZZZZ</name>